<feature type="non-terminal residue" evidence="2">
    <location>
        <position position="453"/>
    </location>
</feature>
<accession>A0A9N9EG41</accession>
<name>A0A9N9EG41_9GLOM</name>
<feature type="coiled-coil region" evidence="1">
    <location>
        <begin position="76"/>
        <end position="271"/>
    </location>
</feature>
<keyword evidence="3" id="KW-1185">Reference proteome</keyword>
<comment type="caution">
    <text evidence="2">The sequence shown here is derived from an EMBL/GenBank/DDBJ whole genome shotgun (WGS) entry which is preliminary data.</text>
</comment>
<dbReference type="EMBL" id="CAJVPZ010016786">
    <property type="protein sequence ID" value="CAG8675797.1"/>
    <property type="molecule type" value="Genomic_DNA"/>
</dbReference>
<reference evidence="2" key="1">
    <citation type="submission" date="2021-06" db="EMBL/GenBank/DDBJ databases">
        <authorList>
            <person name="Kallberg Y."/>
            <person name="Tangrot J."/>
            <person name="Rosling A."/>
        </authorList>
    </citation>
    <scope>NUCLEOTIDE SEQUENCE</scope>
    <source>
        <strain evidence="2">IN212</strain>
    </source>
</reference>
<evidence type="ECO:0000313" key="2">
    <source>
        <dbReference type="EMBL" id="CAG8675797.1"/>
    </source>
</evidence>
<dbReference type="AlphaFoldDB" id="A0A9N9EG41"/>
<proteinExistence type="predicted"/>
<dbReference type="Proteomes" id="UP000789396">
    <property type="component" value="Unassembled WGS sequence"/>
</dbReference>
<protein>
    <submittedName>
        <fullName evidence="2">10701_t:CDS:1</fullName>
    </submittedName>
</protein>
<feature type="coiled-coil region" evidence="1">
    <location>
        <begin position="298"/>
        <end position="390"/>
    </location>
</feature>
<organism evidence="2 3">
    <name type="scientific">Racocetra fulgida</name>
    <dbReference type="NCBI Taxonomy" id="60492"/>
    <lineage>
        <taxon>Eukaryota</taxon>
        <taxon>Fungi</taxon>
        <taxon>Fungi incertae sedis</taxon>
        <taxon>Mucoromycota</taxon>
        <taxon>Glomeromycotina</taxon>
        <taxon>Glomeromycetes</taxon>
        <taxon>Diversisporales</taxon>
        <taxon>Gigasporaceae</taxon>
        <taxon>Racocetra</taxon>
    </lineage>
</organism>
<dbReference type="OrthoDB" id="2436455at2759"/>
<keyword evidence="1" id="KW-0175">Coiled coil</keyword>
<sequence length="453" mass="53590">MGTELDPRIPTRIDDGLRLVLFDDERVKKYKQEVAKLKDEAARLRDLLGVDLDKLPELLNDKKLIDILTTQTTIELLLLKDEVNKLNSEKDELKSEKDQLKTEINDLQDERLHAENATEGLNQEIINLKTNLTLLEKKKNNLESNIEERKKVLEQEFNELKSELEEKRRSLELNINERLETKKSLEQEIAKLEVNLEDHRKNIESIASKQLEREKLEQKKQESDRKMKEIEEKLNKKKTRVSELEDKLISIENKRNELEVNKKDLKEAYLKYGQFKDEKYRGMAQQVILPLKQNIRDIETQLKEFDVIKNELSEAKKEIKNLNEQSKRENEFSNALKNDIQEYKEKFSNAQEDLKKKDILIDELRKELQQEKNNREIVELSREKGNLEKLISSTRVKVAERNLQGYLEMLDFEDEKTKETAKKHLNRILNDVELDALLNGPKRIEEIDQKLSK</sequence>
<feature type="coiled-coil region" evidence="1">
    <location>
        <begin position="20"/>
        <end position="47"/>
    </location>
</feature>
<gene>
    <name evidence="2" type="ORF">RFULGI_LOCUS9412</name>
</gene>
<evidence type="ECO:0000313" key="3">
    <source>
        <dbReference type="Proteomes" id="UP000789396"/>
    </source>
</evidence>
<evidence type="ECO:0000256" key="1">
    <source>
        <dbReference type="SAM" id="Coils"/>
    </source>
</evidence>